<feature type="region of interest" description="Disordered" evidence="1">
    <location>
        <begin position="1"/>
        <end position="24"/>
    </location>
</feature>
<evidence type="ECO:0000256" key="1">
    <source>
        <dbReference type="SAM" id="MobiDB-lite"/>
    </source>
</evidence>
<accession>A0ABT1ZEV2</accession>
<protein>
    <submittedName>
        <fullName evidence="3">DUF1990 domain-containing protein</fullName>
    </submittedName>
</protein>
<proteinExistence type="predicted"/>
<dbReference type="EMBL" id="JANTHX010000005">
    <property type="protein sequence ID" value="MCS0499243.1"/>
    <property type="molecule type" value="Genomic_DNA"/>
</dbReference>
<feature type="domain" description="DUF1990" evidence="2">
    <location>
        <begin position="35"/>
        <end position="100"/>
    </location>
</feature>
<dbReference type="Pfam" id="PF09348">
    <property type="entry name" value="DUF1990"/>
    <property type="match status" value="2"/>
</dbReference>
<keyword evidence="4" id="KW-1185">Reference proteome</keyword>
<evidence type="ECO:0000313" key="3">
    <source>
        <dbReference type="EMBL" id="MCS0499243.1"/>
    </source>
</evidence>
<gene>
    <name evidence="3" type="ORF">NUH29_06735</name>
</gene>
<feature type="domain" description="DUF1990" evidence="2">
    <location>
        <begin position="140"/>
        <end position="232"/>
    </location>
</feature>
<name>A0ABT1ZEV2_9MICO</name>
<evidence type="ECO:0000259" key="2">
    <source>
        <dbReference type="Pfam" id="PF09348"/>
    </source>
</evidence>
<comment type="caution">
    <text evidence="3">The sequence shown here is derived from an EMBL/GenBank/DDBJ whole genome shotgun (WGS) entry which is preliminary data.</text>
</comment>
<dbReference type="PANTHER" id="PTHR34202:SF1">
    <property type="entry name" value="UPF0548 PROTEIN"/>
    <property type="match status" value="1"/>
</dbReference>
<dbReference type="PANTHER" id="PTHR34202">
    <property type="entry name" value="UPF0548 PROTEIN"/>
    <property type="match status" value="1"/>
</dbReference>
<sequence>MTSASAPPGDAPRRSTAPASTATVDPGELWRVPVTYGAVGATQAADLLQYPPRGYKPIERRIRIGHGADRWEYAWMRVMSWGIQRGAGFHVTPVEAPEAATAASYTPVAFDAQGNPVRPSTVGADGETLYTPEGDPMVRAGDTGMLKPAFWPRAFPVRVVYVVDEPERRGAAFGTLPGHPLEGEELFAVERGDDDSVWFVVRIFSKPATGFWRAVLPALRLVQAMLVRRYLHELTGPLPVA</sequence>
<evidence type="ECO:0000313" key="4">
    <source>
        <dbReference type="Proteomes" id="UP001205337"/>
    </source>
</evidence>
<reference evidence="3 4" key="1">
    <citation type="submission" date="2022-08" db="EMBL/GenBank/DDBJ databases">
        <authorList>
            <person name="Li F."/>
        </authorList>
    </citation>
    <scope>NUCLEOTIDE SEQUENCE [LARGE SCALE GENOMIC DNA]</scope>
    <source>
        <strain evidence="3 4">10F1B-8-1</strain>
    </source>
</reference>
<dbReference type="RefSeq" id="WP_258798263.1">
    <property type="nucleotide sequence ID" value="NZ_JANTHX010000005.1"/>
</dbReference>
<dbReference type="InterPro" id="IPR018960">
    <property type="entry name" value="DUF1990"/>
</dbReference>
<organism evidence="3 4">
    <name type="scientific">Protaetiibacter mangrovi</name>
    <dbReference type="NCBI Taxonomy" id="2970926"/>
    <lineage>
        <taxon>Bacteria</taxon>
        <taxon>Bacillati</taxon>
        <taxon>Actinomycetota</taxon>
        <taxon>Actinomycetes</taxon>
        <taxon>Micrococcales</taxon>
        <taxon>Microbacteriaceae</taxon>
        <taxon>Protaetiibacter</taxon>
    </lineage>
</organism>
<dbReference type="Proteomes" id="UP001205337">
    <property type="component" value="Unassembled WGS sequence"/>
</dbReference>